<reference evidence="21" key="1">
    <citation type="submission" date="2025-08" db="UniProtKB">
        <authorList>
            <consortium name="RefSeq"/>
        </authorList>
    </citation>
    <scope>IDENTIFICATION</scope>
    <source>
        <tissue evidence="21">Whole body</tissue>
    </source>
</reference>
<dbReference type="GO" id="GO:0004326">
    <property type="term" value="F:tetrahydrofolylpolyglutamate synthase activity"/>
    <property type="evidence" value="ECO:0007669"/>
    <property type="project" value="UniProtKB-EC"/>
</dbReference>
<evidence type="ECO:0000256" key="12">
    <source>
        <dbReference type="ARBA" id="ARBA00022840"/>
    </source>
</evidence>
<dbReference type="InterPro" id="IPR023600">
    <property type="entry name" value="Folylpolyglutamate_synth_euk"/>
</dbReference>
<evidence type="ECO:0000256" key="2">
    <source>
        <dbReference type="ARBA" id="ARBA00004305"/>
    </source>
</evidence>
<dbReference type="GO" id="GO:0046872">
    <property type="term" value="F:metal ion binding"/>
    <property type="evidence" value="ECO:0007669"/>
    <property type="project" value="UniProtKB-KW"/>
</dbReference>
<keyword evidence="20" id="KW-1185">Reference proteome</keyword>
<dbReference type="OrthoDB" id="5212574at2759"/>
<protein>
    <recommendedName>
        <fullName evidence="17">Folylpolyglutamate synthase</fullName>
        <ecNumber evidence="17">6.3.2.17</ecNumber>
    </recommendedName>
    <alternativeName>
        <fullName evidence="17">Folylpoly-gamma-glutamate synthetase</fullName>
    </alternativeName>
    <alternativeName>
        <fullName evidence="17">Tetrahydrofolylpolyglutamate synthase</fullName>
    </alternativeName>
</protein>
<feature type="binding site" evidence="18">
    <location>
        <position position="350"/>
    </location>
    <ligand>
        <name>ATP</name>
        <dbReference type="ChEBI" id="CHEBI:30616"/>
    </ligand>
</feature>
<evidence type="ECO:0000256" key="8">
    <source>
        <dbReference type="ARBA" id="ARBA00022598"/>
    </source>
</evidence>
<evidence type="ECO:0000256" key="15">
    <source>
        <dbReference type="ARBA" id="ARBA00023136"/>
    </source>
</evidence>
<dbReference type="GO" id="GO:0005759">
    <property type="term" value="C:mitochondrial matrix"/>
    <property type="evidence" value="ECO:0007669"/>
    <property type="project" value="UniProtKB-SubCell"/>
</dbReference>
<evidence type="ECO:0000256" key="5">
    <source>
        <dbReference type="ARBA" id="ARBA00008276"/>
    </source>
</evidence>
<dbReference type="Gene3D" id="3.90.190.20">
    <property type="entry name" value="Mur ligase, C-terminal domain"/>
    <property type="match status" value="1"/>
</dbReference>
<comment type="similarity">
    <text evidence="5 17">Belongs to the folylpolyglutamate synthase family.</text>
</comment>
<evidence type="ECO:0000256" key="19">
    <source>
        <dbReference type="PIRSR" id="PIRSR038895-2"/>
    </source>
</evidence>
<keyword evidence="15" id="KW-0472">Membrane</keyword>
<comment type="pathway">
    <text evidence="4 17">Cofactor biosynthesis; tetrahydrofolylpolyglutamate biosynthesis.</text>
</comment>
<evidence type="ECO:0000256" key="9">
    <source>
        <dbReference type="ARBA" id="ARBA00022723"/>
    </source>
</evidence>
<dbReference type="AlphaFoldDB" id="A0A8B8GRK7"/>
<dbReference type="CTD" id="32212"/>
<gene>
    <name evidence="21" type="primary">LOC112694597</name>
</gene>
<dbReference type="InterPro" id="IPR018109">
    <property type="entry name" value="Folylpolyglutamate_synth_CS"/>
</dbReference>
<evidence type="ECO:0000256" key="3">
    <source>
        <dbReference type="ARBA" id="ARBA00004496"/>
    </source>
</evidence>
<comment type="function">
    <text evidence="17">Catalyzes conversion of folates to polyglutamate derivatives allowing concentration of folate compounds in the cell and the intracellular retention of these cofactors, which are important substrates for most of the folate-dependent enzymes that are involved in one-carbon transfer reactions involved in purine, pyrimidine and amino acid synthesis.</text>
</comment>
<sequence>MSEMSVRNKSFMKSIWSYNSITVNRRKMSYINDGGGQQSYDNTVKMLNSLQSITSKLTRHPGKAQLGQVNIFLNRCGVSNEDLDQLSVIHVAGTKGKGSTCVFCEQLLSYKGYHTGLFTSPHLITVKERFRIDGKVISEDKFVFYFWNVYNSILSKQSSGEKLPPYFMFLTIMAFKMFIQEKVNVAIIETGIGGEYDCTNVLRKTSIVGITSIGFDHTTVLGDTLEEIAWQKSGIMKPNSVTIVSNHQPKEIFKTLIERSVEKQASLLEAPSFNMYNWCINTSQIGILSLVQEINVSLAIQLANAWINRKNTNEWLKKCSVGLNGIKQGPIWEINKGDVQALKEVKWLGRNQIINASPNLAYFLDGAHTVESIQLCSKWYSDLYPKSEINVKNILIFNVTALRDYGTFLKILSTVNKIDLVLLCPIVTSIMNRRLDTVDINYDYNEQLVKCHNMKKLIDFCNVEVLESIDETIKHVQFCSSSEKNTYFRVLVTGSLKLVGGVLEVLQS</sequence>
<dbReference type="NCBIfam" id="TIGR01499">
    <property type="entry name" value="folC"/>
    <property type="match status" value="1"/>
</dbReference>
<keyword evidence="12 18" id="KW-0067">ATP-binding</keyword>
<dbReference type="Gene3D" id="3.40.1190.10">
    <property type="entry name" value="Mur-like, catalytic domain"/>
    <property type="match status" value="1"/>
</dbReference>
<evidence type="ECO:0000256" key="16">
    <source>
        <dbReference type="ARBA" id="ARBA00047493"/>
    </source>
</evidence>
<name>A0A8B8GRK7_9HEMI</name>
<evidence type="ECO:0000256" key="10">
    <source>
        <dbReference type="ARBA" id="ARBA00022741"/>
    </source>
</evidence>
<dbReference type="GO" id="GO:0006730">
    <property type="term" value="P:one-carbon metabolic process"/>
    <property type="evidence" value="ECO:0007669"/>
    <property type="project" value="UniProtKB-KW"/>
</dbReference>
<comment type="catalytic activity">
    <reaction evidence="16 17">
        <text>(6S)-5,6,7,8-tetrahydrofolyl-(gamma-L-Glu)(n) + L-glutamate + ATP = (6S)-5,6,7,8-tetrahydrofolyl-(gamma-L-Glu)(n+1) + ADP + phosphate + H(+)</text>
        <dbReference type="Rhea" id="RHEA:10580"/>
        <dbReference type="Rhea" id="RHEA-COMP:14738"/>
        <dbReference type="Rhea" id="RHEA-COMP:14740"/>
        <dbReference type="ChEBI" id="CHEBI:15378"/>
        <dbReference type="ChEBI" id="CHEBI:29985"/>
        <dbReference type="ChEBI" id="CHEBI:30616"/>
        <dbReference type="ChEBI" id="CHEBI:43474"/>
        <dbReference type="ChEBI" id="CHEBI:141005"/>
        <dbReference type="ChEBI" id="CHEBI:456216"/>
        <dbReference type="EC" id="6.3.2.17"/>
    </reaction>
</comment>
<dbReference type="SUPFAM" id="SSF53623">
    <property type="entry name" value="MurD-like peptide ligases, catalytic domain"/>
    <property type="match status" value="1"/>
</dbReference>
<keyword evidence="9 19" id="KW-0479">Metal-binding</keyword>
<feature type="binding site" evidence="19">
    <location>
        <position position="189"/>
    </location>
    <ligand>
        <name>Mg(2+)</name>
        <dbReference type="ChEBI" id="CHEBI:18420"/>
        <label>1</label>
    </ligand>
</feature>
<evidence type="ECO:0000256" key="11">
    <source>
        <dbReference type="ARBA" id="ARBA00022792"/>
    </source>
</evidence>
<dbReference type="RefSeq" id="XP_025425904.1">
    <property type="nucleotide sequence ID" value="XM_025570119.1"/>
</dbReference>
<keyword evidence="6" id="KW-0963">Cytoplasm</keyword>
<proteinExistence type="inferred from homology"/>
<comment type="cofactor">
    <cofactor evidence="17">
        <name>a monovalent cation</name>
        <dbReference type="ChEBI" id="CHEBI:60242"/>
    </cofactor>
    <text evidence="17">A monovalent cation.</text>
</comment>
<evidence type="ECO:0000313" key="21">
    <source>
        <dbReference type="RefSeq" id="XP_025425904.1"/>
    </source>
</evidence>
<organism evidence="20 21">
    <name type="scientific">Sipha flava</name>
    <name type="common">yellow sugarcane aphid</name>
    <dbReference type="NCBI Taxonomy" id="143950"/>
    <lineage>
        <taxon>Eukaryota</taxon>
        <taxon>Metazoa</taxon>
        <taxon>Ecdysozoa</taxon>
        <taxon>Arthropoda</taxon>
        <taxon>Hexapoda</taxon>
        <taxon>Insecta</taxon>
        <taxon>Pterygota</taxon>
        <taxon>Neoptera</taxon>
        <taxon>Paraneoptera</taxon>
        <taxon>Hemiptera</taxon>
        <taxon>Sternorrhyncha</taxon>
        <taxon>Aphidomorpha</taxon>
        <taxon>Aphidoidea</taxon>
        <taxon>Aphididae</taxon>
        <taxon>Sipha</taxon>
    </lineage>
</organism>
<evidence type="ECO:0000256" key="7">
    <source>
        <dbReference type="ARBA" id="ARBA00022563"/>
    </source>
</evidence>
<evidence type="ECO:0000313" key="20">
    <source>
        <dbReference type="Proteomes" id="UP000694846"/>
    </source>
</evidence>
<dbReference type="GO" id="GO:0005743">
    <property type="term" value="C:mitochondrial inner membrane"/>
    <property type="evidence" value="ECO:0007669"/>
    <property type="project" value="UniProtKB-SubCell"/>
</dbReference>
<feature type="binding site" evidence="19">
    <location>
        <position position="120"/>
    </location>
    <ligand>
        <name>Mg(2+)</name>
        <dbReference type="ChEBI" id="CHEBI:18420"/>
        <label>1</label>
    </ligand>
</feature>
<keyword evidence="11" id="KW-0999">Mitochondrion inner membrane</keyword>
<feature type="binding site" evidence="18">
    <location>
        <position position="365"/>
    </location>
    <ligand>
        <name>ATP</name>
        <dbReference type="ChEBI" id="CHEBI:30616"/>
    </ligand>
</feature>
<dbReference type="Proteomes" id="UP000694846">
    <property type="component" value="Unplaced"/>
</dbReference>
<evidence type="ECO:0000256" key="14">
    <source>
        <dbReference type="ARBA" id="ARBA00023128"/>
    </source>
</evidence>
<dbReference type="PIRSF" id="PIRSF038895">
    <property type="entry name" value="FPGS"/>
    <property type="match status" value="1"/>
</dbReference>
<keyword evidence="8 17" id="KW-0436">Ligase</keyword>
<evidence type="ECO:0000256" key="17">
    <source>
        <dbReference type="PIRNR" id="PIRNR038895"/>
    </source>
</evidence>
<dbReference type="GO" id="GO:0005524">
    <property type="term" value="F:ATP binding"/>
    <property type="evidence" value="ECO:0007669"/>
    <property type="project" value="UniProtKB-KW"/>
</dbReference>
<evidence type="ECO:0000256" key="13">
    <source>
        <dbReference type="ARBA" id="ARBA00022842"/>
    </source>
</evidence>
<dbReference type="GeneID" id="112694597"/>
<dbReference type="PROSITE" id="PS01011">
    <property type="entry name" value="FOLYLPOLYGLU_SYNT_1"/>
    <property type="match status" value="1"/>
</dbReference>
<comment type="subcellular location">
    <subcellularLocation>
        <location evidence="3">Cytoplasm</location>
    </subcellularLocation>
    <subcellularLocation>
        <location evidence="1">Mitochondrion inner membrane</location>
    </subcellularLocation>
    <subcellularLocation>
        <location evidence="2">Mitochondrion matrix</location>
    </subcellularLocation>
</comment>
<keyword evidence="14" id="KW-0496">Mitochondrion</keyword>
<feature type="binding site" evidence="19">
    <location>
        <position position="217"/>
    </location>
    <ligand>
        <name>Mg(2+)</name>
        <dbReference type="ChEBI" id="CHEBI:18420"/>
        <label>1</label>
    </ligand>
</feature>
<evidence type="ECO:0000256" key="1">
    <source>
        <dbReference type="ARBA" id="ARBA00004273"/>
    </source>
</evidence>
<evidence type="ECO:0000256" key="6">
    <source>
        <dbReference type="ARBA" id="ARBA00022490"/>
    </source>
</evidence>
<keyword evidence="7 17" id="KW-0554">One-carbon metabolism</keyword>
<dbReference type="PROSITE" id="PS01012">
    <property type="entry name" value="FOLYLPOLYGLU_SYNT_2"/>
    <property type="match status" value="1"/>
</dbReference>
<dbReference type="PANTHER" id="PTHR11136:SF5">
    <property type="entry name" value="FOLYLPOLYGLUTAMATE SYNTHASE, MITOCHONDRIAL"/>
    <property type="match status" value="1"/>
</dbReference>
<dbReference type="PANTHER" id="PTHR11136">
    <property type="entry name" value="FOLYLPOLYGLUTAMATE SYNTHASE-RELATED"/>
    <property type="match status" value="1"/>
</dbReference>
<evidence type="ECO:0000256" key="4">
    <source>
        <dbReference type="ARBA" id="ARBA00005150"/>
    </source>
</evidence>
<evidence type="ECO:0000256" key="18">
    <source>
        <dbReference type="PIRSR" id="PIRSR038895-1"/>
    </source>
</evidence>
<keyword evidence="10 18" id="KW-0547">Nucleotide-binding</keyword>
<dbReference type="InterPro" id="IPR036615">
    <property type="entry name" value="Mur_ligase_C_dom_sf"/>
</dbReference>
<dbReference type="UniPathway" id="UPA00850"/>
<dbReference type="SUPFAM" id="SSF53244">
    <property type="entry name" value="MurD-like peptide ligases, peptide-binding domain"/>
    <property type="match status" value="1"/>
</dbReference>
<dbReference type="EC" id="6.3.2.17" evidence="17"/>
<dbReference type="GO" id="GO:0005829">
    <property type="term" value="C:cytosol"/>
    <property type="evidence" value="ECO:0007669"/>
    <property type="project" value="TreeGrafter"/>
</dbReference>
<accession>A0A8B8GRK7</accession>
<dbReference type="InterPro" id="IPR001645">
    <property type="entry name" value="Folylpolyglutamate_synth"/>
</dbReference>
<keyword evidence="13 19" id="KW-0460">Magnesium</keyword>
<dbReference type="InterPro" id="IPR036565">
    <property type="entry name" value="Mur-like_cat_sf"/>
</dbReference>